<keyword evidence="9" id="KW-1185">Reference proteome</keyword>
<sequence>MNQLILPAPLWRRLTSALYDGLLLLSIWMVLMLFLVIGGSYVGAPAPPHVVRAVLVTAGLIFFVRSWTHGGQTLGMRAWRLVVRRSDGTPLSLTRATLRYLLAWVSWLAFGLGVLWCLVDAQRRSWHDVLTGTEVVVLPKPAG</sequence>
<evidence type="ECO:0000256" key="1">
    <source>
        <dbReference type="ARBA" id="ARBA00004651"/>
    </source>
</evidence>
<keyword evidence="5 6" id="KW-0472">Membrane</keyword>
<dbReference type="InterPro" id="IPR010432">
    <property type="entry name" value="RDD"/>
</dbReference>
<dbReference type="RefSeq" id="WP_311365847.1">
    <property type="nucleotide sequence ID" value="NZ_JAVRIC010000021.1"/>
</dbReference>
<evidence type="ECO:0000256" key="6">
    <source>
        <dbReference type="SAM" id="Phobius"/>
    </source>
</evidence>
<evidence type="ECO:0000256" key="5">
    <source>
        <dbReference type="ARBA" id="ARBA00023136"/>
    </source>
</evidence>
<evidence type="ECO:0000256" key="4">
    <source>
        <dbReference type="ARBA" id="ARBA00022989"/>
    </source>
</evidence>
<name>A0ABU2WKM9_9GAMM</name>
<dbReference type="PANTHER" id="PTHR36115:SF10">
    <property type="entry name" value="RDD DOMAIN-CONTAINING PROTEIN"/>
    <property type="match status" value="1"/>
</dbReference>
<keyword evidence="2" id="KW-1003">Cell membrane</keyword>
<evidence type="ECO:0000259" key="7">
    <source>
        <dbReference type="Pfam" id="PF06271"/>
    </source>
</evidence>
<evidence type="ECO:0000256" key="2">
    <source>
        <dbReference type="ARBA" id="ARBA00022475"/>
    </source>
</evidence>
<comment type="caution">
    <text evidence="8">The sequence shown here is derived from an EMBL/GenBank/DDBJ whole genome shotgun (WGS) entry which is preliminary data.</text>
</comment>
<evidence type="ECO:0000256" key="3">
    <source>
        <dbReference type="ARBA" id="ARBA00022692"/>
    </source>
</evidence>
<dbReference type="InterPro" id="IPR051791">
    <property type="entry name" value="Pra-immunoreactive"/>
</dbReference>
<feature type="transmembrane region" description="Helical" evidence="6">
    <location>
        <begin position="100"/>
        <end position="119"/>
    </location>
</feature>
<dbReference type="Proteomes" id="UP001254608">
    <property type="component" value="Unassembled WGS sequence"/>
</dbReference>
<evidence type="ECO:0000313" key="8">
    <source>
        <dbReference type="EMBL" id="MDT0498438.1"/>
    </source>
</evidence>
<protein>
    <submittedName>
        <fullName evidence="8">RDD family protein</fullName>
    </submittedName>
</protein>
<organism evidence="8 9">
    <name type="scientific">Banduia mediterranea</name>
    <dbReference type="NCBI Taxonomy" id="3075609"/>
    <lineage>
        <taxon>Bacteria</taxon>
        <taxon>Pseudomonadati</taxon>
        <taxon>Pseudomonadota</taxon>
        <taxon>Gammaproteobacteria</taxon>
        <taxon>Nevskiales</taxon>
        <taxon>Algiphilaceae</taxon>
        <taxon>Banduia</taxon>
    </lineage>
</organism>
<gene>
    <name evidence="8" type="ORF">RM530_13860</name>
</gene>
<feature type="transmembrane region" description="Helical" evidence="6">
    <location>
        <begin position="22"/>
        <end position="43"/>
    </location>
</feature>
<proteinExistence type="predicted"/>
<dbReference type="PANTHER" id="PTHR36115">
    <property type="entry name" value="PROLINE-RICH ANTIGEN HOMOLOG-RELATED"/>
    <property type="match status" value="1"/>
</dbReference>
<keyword evidence="4 6" id="KW-1133">Transmembrane helix</keyword>
<feature type="domain" description="RDD" evidence="7">
    <location>
        <begin position="8"/>
        <end position="131"/>
    </location>
</feature>
<evidence type="ECO:0000313" key="9">
    <source>
        <dbReference type="Proteomes" id="UP001254608"/>
    </source>
</evidence>
<dbReference type="EMBL" id="JAVRIC010000021">
    <property type="protein sequence ID" value="MDT0498438.1"/>
    <property type="molecule type" value="Genomic_DNA"/>
</dbReference>
<keyword evidence="3 6" id="KW-0812">Transmembrane</keyword>
<dbReference type="Pfam" id="PF06271">
    <property type="entry name" value="RDD"/>
    <property type="match status" value="1"/>
</dbReference>
<reference evidence="8 9" key="1">
    <citation type="submission" date="2023-09" db="EMBL/GenBank/DDBJ databases">
        <authorList>
            <person name="Rey-Velasco X."/>
        </authorList>
    </citation>
    <scope>NUCLEOTIDE SEQUENCE [LARGE SCALE GENOMIC DNA]</scope>
    <source>
        <strain evidence="8 9">W345</strain>
    </source>
</reference>
<comment type="subcellular location">
    <subcellularLocation>
        <location evidence="1">Cell membrane</location>
        <topology evidence="1">Multi-pass membrane protein</topology>
    </subcellularLocation>
</comment>
<accession>A0ABU2WKM9</accession>